<dbReference type="NCBIfam" id="TIGR00229">
    <property type="entry name" value="sensory_box"/>
    <property type="match status" value="1"/>
</dbReference>
<dbReference type="NCBIfam" id="TIGR00254">
    <property type="entry name" value="GGDEF"/>
    <property type="match status" value="1"/>
</dbReference>
<dbReference type="InterPro" id="IPR003018">
    <property type="entry name" value="GAF"/>
</dbReference>
<dbReference type="PANTHER" id="PTHR44757:SF2">
    <property type="entry name" value="BIOFILM ARCHITECTURE MAINTENANCE PROTEIN MBAA"/>
    <property type="match status" value="1"/>
</dbReference>
<dbReference type="InterPro" id="IPR029787">
    <property type="entry name" value="Nucleotide_cyclase"/>
</dbReference>
<proteinExistence type="predicted"/>
<dbReference type="Gene3D" id="3.30.70.270">
    <property type="match status" value="1"/>
</dbReference>
<evidence type="ECO:0000259" key="1">
    <source>
        <dbReference type="PROSITE" id="PS50113"/>
    </source>
</evidence>
<dbReference type="RefSeq" id="WP_247242134.1">
    <property type="nucleotide sequence ID" value="NZ_JALJRA010000001.1"/>
</dbReference>
<dbReference type="PROSITE" id="PS50887">
    <property type="entry name" value="GGDEF"/>
    <property type="match status" value="1"/>
</dbReference>
<sequence>MESPVSHDVHLHPDSVSLEELCTRLLRVSTKADISEALLVINELNLHSLINQFPDYIYVKDRRSRFVLANSATARAHGFDGATSLLGKTDFDFLGREAAEELFLAEQTVMTTGEPLADIEHKLEIGGGLHWFQSTKTALRNPEGEIVGLIGLSRDITERKRQDGLRRGHARLLDMIARGQPLERVLHGLVELVEEQLDGITAAVLLTEDGTERLRNGAAPGLPEAYCQRIDGMAIGPRAGSCGTAAWRREPVIVSDVANDPLWEDFRDLPLQFGFRSCWSTPIISAEDILLGTFALYSNTVREPTPRERELTAMATDLAGIAIERTRTEERIRHMAHHDALTGLPNRSLFWAQFNRAIVEARREQRRVTATYIDLDNFKQINDTLGHAAGDEVLRTLADRLGQCIRASDLLVRLGGDEFAIVFSNPRHEQNGDVVLRLQEFRATLSTPVAIDGADVHVTCSMGVAFFPEDGETPEALLAKADKALYAAKSGGRDQLQIWRRPT</sequence>
<organism evidence="3 4">
    <name type="scientific">Pseudorhizobium tarimense</name>
    <dbReference type="NCBI Taxonomy" id="1079109"/>
    <lineage>
        <taxon>Bacteria</taxon>
        <taxon>Pseudomonadati</taxon>
        <taxon>Pseudomonadota</taxon>
        <taxon>Alphaproteobacteria</taxon>
        <taxon>Hyphomicrobiales</taxon>
        <taxon>Rhizobiaceae</taxon>
        <taxon>Rhizobium/Agrobacterium group</taxon>
        <taxon>Pseudorhizobium</taxon>
    </lineage>
</organism>
<keyword evidence="4" id="KW-1185">Reference proteome</keyword>
<dbReference type="Pfam" id="PF08448">
    <property type="entry name" value="PAS_4"/>
    <property type="match status" value="1"/>
</dbReference>
<dbReference type="Pfam" id="PF00990">
    <property type="entry name" value="GGDEF"/>
    <property type="match status" value="1"/>
</dbReference>
<dbReference type="SMART" id="SM00267">
    <property type="entry name" value="GGDEF"/>
    <property type="match status" value="1"/>
</dbReference>
<dbReference type="SMART" id="SM00065">
    <property type="entry name" value="GAF"/>
    <property type="match status" value="1"/>
</dbReference>
<dbReference type="InterPro" id="IPR029016">
    <property type="entry name" value="GAF-like_dom_sf"/>
</dbReference>
<dbReference type="PROSITE" id="PS50113">
    <property type="entry name" value="PAC"/>
    <property type="match status" value="1"/>
</dbReference>
<dbReference type="PANTHER" id="PTHR44757">
    <property type="entry name" value="DIGUANYLATE CYCLASE DGCP"/>
    <property type="match status" value="1"/>
</dbReference>
<dbReference type="InterPro" id="IPR000700">
    <property type="entry name" value="PAS-assoc_C"/>
</dbReference>
<dbReference type="Pfam" id="PF01590">
    <property type="entry name" value="GAF"/>
    <property type="match status" value="1"/>
</dbReference>
<feature type="domain" description="GGDEF" evidence="2">
    <location>
        <begin position="366"/>
        <end position="501"/>
    </location>
</feature>
<protein>
    <submittedName>
        <fullName evidence="3">Diguanylate cyclase (GGDEF)-like protein/PAS domain S-box-containing protein</fullName>
    </submittedName>
</protein>
<dbReference type="InterPro" id="IPR000160">
    <property type="entry name" value="GGDEF_dom"/>
</dbReference>
<dbReference type="SUPFAM" id="SSF55781">
    <property type="entry name" value="GAF domain-like"/>
    <property type="match status" value="1"/>
</dbReference>
<dbReference type="SUPFAM" id="SSF55073">
    <property type="entry name" value="Nucleotide cyclase"/>
    <property type="match status" value="1"/>
</dbReference>
<dbReference type="InterPro" id="IPR052155">
    <property type="entry name" value="Biofilm_reg_signaling"/>
</dbReference>
<dbReference type="Gene3D" id="3.30.450.40">
    <property type="match status" value="1"/>
</dbReference>
<evidence type="ECO:0000259" key="2">
    <source>
        <dbReference type="PROSITE" id="PS50887"/>
    </source>
</evidence>
<dbReference type="InterPro" id="IPR013656">
    <property type="entry name" value="PAS_4"/>
</dbReference>
<dbReference type="InterPro" id="IPR043128">
    <property type="entry name" value="Rev_trsase/Diguanyl_cyclase"/>
</dbReference>
<gene>
    <name evidence="3" type="ORF">ABID21_000189</name>
</gene>
<reference evidence="3 4" key="1">
    <citation type="submission" date="2024-06" db="EMBL/GenBank/DDBJ databases">
        <title>Genomic Encyclopedia of Type Strains, Phase IV (KMG-IV): sequencing the most valuable type-strain genomes for metagenomic binning, comparative biology and taxonomic classification.</title>
        <authorList>
            <person name="Goeker M."/>
        </authorList>
    </citation>
    <scope>NUCLEOTIDE SEQUENCE [LARGE SCALE GENOMIC DNA]</scope>
    <source>
        <strain evidence="3 4">DSM 105042</strain>
    </source>
</reference>
<dbReference type="CDD" id="cd01949">
    <property type="entry name" value="GGDEF"/>
    <property type="match status" value="1"/>
</dbReference>
<name>A0ABV2H0M2_9HYPH</name>
<dbReference type="InterPro" id="IPR035965">
    <property type="entry name" value="PAS-like_dom_sf"/>
</dbReference>
<dbReference type="Gene3D" id="3.30.450.20">
    <property type="entry name" value="PAS domain"/>
    <property type="match status" value="1"/>
</dbReference>
<evidence type="ECO:0000313" key="4">
    <source>
        <dbReference type="Proteomes" id="UP001549031"/>
    </source>
</evidence>
<accession>A0ABV2H0M2</accession>
<dbReference type="InterPro" id="IPR000014">
    <property type="entry name" value="PAS"/>
</dbReference>
<comment type="caution">
    <text evidence="3">The sequence shown here is derived from an EMBL/GenBank/DDBJ whole genome shotgun (WGS) entry which is preliminary data.</text>
</comment>
<evidence type="ECO:0000313" key="3">
    <source>
        <dbReference type="EMBL" id="MET3584097.1"/>
    </source>
</evidence>
<dbReference type="EMBL" id="JBEPLJ010000001">
    <property type="protein sequence ID" value="MET3584097.1"/>
    <property type="molecule type" value="Genomic_DNA"/>
</dbReference>
<feature type="domain" description="PAC" evidence="1">
    <location>
        <begin position="115"/>
        <end position="168"/>
    </location>
</feature>
<dbReference type="SUPFAM" id="SSF55785">
    <property type="entry name" value="PYP-like sensor domain (PAS domain)"/>
    <property type="match status" value="1"/>
</dbReference>
<dbReference type="Proteomes" id="UP001549031">
    <property type="component" value="Unassembled WGS sequence"/>
</dbReference>